<accession>A0ABU0ZYC4</accession>
<evidence type="ECO:0000313" key="2">
    <source>
        <dbReference type="Proteomes" id="UP001230915"/>
    </source>
</evidence>
<proteinExistence type="predicted"/>
<dbReference type="Proteomes" id="UP001230915">
    <property type="component" value="Unassembled WGS sequence"/>
</dbReference>
<sequence length="107" mass="12513">MDFEELLKEMRNSLLLLVREQYADFSKAGEDTVTQFLEDAREKLRKWTFLLAEELITPAEYEWLLKSQKDLFLMHTLYSAGISKIRLGIFKNKVINTITDVAIKALL</sequence>
<evidence type="ECO:0000313" key="1">
    <source>
        <dbReference type="EMBL" id="MDQ7916315.1"/>
    </source>
</evidence>
<protein>
    <submittedName>
        <fullName evidence="1">Uncharacterized protein</fullName>
    </submittedName>
</protein>
<reference evidence="1 2" key="1">
    <citation type="submission" date="2023-08" db="EMBL/GenBank/DDBJ databases">
        <title>Mesonia sp. MT50, isolated from deep-sea sediment of the Mariana Trench.</title>
        <authorList>
            <person name="Fu H."/>
        </authorList>
    </citation>
    <scope>NUCLEOTIDE SEQUENCE [LARGE SCALE GENOMIC DNA]</scope>
    <source>
        <strain evidence="1 2">MT50</strain>
    </source>
</reference>
<organism evidence="1 2">
    <name type="scientific">Mesonia profundi</name>
    <dbReference type="NCBI Taxonomy" id="3070998"/>
    <lineage>
        <taxon>Bacteria</taxon>
        <taxon>Pseudomonadati</taxon>
        <taxon>Bacteroidota</taxon>
        <taxon>Flavobacteriia</taxon>
        <taxon>Flavobacteriales</taxon>
        <taxon>Flavobacteriaceae</taxon>
        <taxon>Mesonia</taxon>
    </lineage>
</organism>
<dbReference type="EMBL" id="JAVHUL010000003">
    <property type="protein sequence ID" value="MDQ7916315.1"/>
    <property type="molecule type" value="Genomic_DNA"/>
</dbReference>
<dbReference type="RefSeq" id="WP_308862935.1">
    <property type="nucleotide sequence ID" value="NZ_JAVHUL010000003.1"/>
</dbReference>
<comment type="caution">
    <text evidence="1">The sequence shown here is derived from an EMBL/GenBank/DDBJ whole genome shotgun (WGS) entry which is preliminary data.</text>
</comment>
<gene>
    <name evidence="1" type="ORF">RBU60_01910</name>
</gene>
<name>A0ABU0ZYC4_9FLAO</name>
<keyword evidence="2" id="KW-1185">Reference proteome</keyword>